<dbReference type="AlphaFoldDB" id="A0A4Y3TLC3"/>
<dbReference type="Proteomes" id="UP000317617">
    <property type="component" value="Unassembled WGS sequence"/>
</dbReference>
<reference evidence="1 2" key="1">
    <citation type="submission" date="2019-06" db="EMBL/GenBank/DDBJ databases">
        <title>Whole genome shotgun sequence of Acetobacter orleanensis NBRC 13752.</title>
        <authorList>
            <person name="Hosoyama A."/>
            <person name="Uohara A."/>
            <person name="Ohji S."/>
            <person name="Ichikawa N."/>
        </authorList>
    </citation>
    <scope>NUCLEOTIDE SEQUENCE [LARGE SCALE GENOMIC DNA]</scope>
    <source>
        <strain evidence="1 2">NBRC 13752</strain>
    </source>
</reference>
<sequence>MTVHLAYRTIRLVCLTTSLPDAITQGRIPPRETQSIAHIPAEAEAFSFPPLRTPLRFTHIILAEDCKAVGLPSDSAVPITRTTALKDRDYGTWHGQALRDLPSEALSALLQDMDFAPPEGESQRQFQERVALWLALLIRPEEGEAQAQPAAEGTLLPHTLTLLLITRPAVVRAIATHILHGSPEMAARLDIAPQTRSLFTHHAGLGRVRMLGAP</sequence>
<accession>A0A4Y3TLC3</accession>
<name>A0A4Y3TLC3_9PROT</name>
<dbReference type="RefSeq" id="WP_048835544.1">
    <property type="nucleotide sequence ID" value="NZ_BJMU01000004.1"/>
</dbReference>
<evidence type="ECO:0008006" key="3">
    <source>
        <dbReference type="Google" id="ProtNLM"/>
    </source>
</evidence>
<dbReference type="EMBL" id="BJMU01000004">
    <property type="protein sequence ID" value="GEB82722.1"/>
    <property type="molecule type" value="Genomic_DNA"/>
</dbReference>
<protein>
    <recommendedName>
        <fullName evidence="3">Phosphoglycerate mutase</fullName>
    </recommendedName>
</protein>
<dbReference type="SUPFAM" id="SSF53254">
    <property type="entry name" value="Phosphoglycerate mutase-like"/>
    <property type="match status" value="1"/>
</dbReference>
<dbReference type="Gene3D" id="3.40.50.1240">
    <property type="entry name" value="Phosphoglycerate mutase-like"/>
    <property type="match status" value="1"/>
</dbReference>
<gene>
    <name evidence="1" type="ORF">AOR01nite_11990</name>
</gene>
<dbReference type="Pfam" id="PF00300">
    <property type="entry name" value="His_Phos_1"/>
    <property type="match status" value="1"/>
</dbReference>
<dbReference type="InterPro" id="IPR029033">
    <property type="entry name" value="His_PPase_superfam"/>
</dbReference>
<comment type="caution">
    <text evidence="1">The sequence shown here is derived from an EMBL/GenBank/DDBJ whole genome shotgun (WGS) entry which is preliminary data.</text>
</comment>
<keyword evidence="2" id="KW-1185">Reference proteome</keyword>
<organism evidence="1 2">
    <name type="scientific">Acetobacter orleanensis</name>
    <dbReference type="NCBI Taxonomy" id="104099"/>
    <lineage>
        <taxon>Bacteria</taxon>
        <taxon>Pseudomonadati</taxon>
        <taxon>Pseudomonadota</taxon>
        <taxon>Alphaproteobacteria</taxon>
        <taxon>Acetobacterales</taxon>
        <taxon>Acetobacteraceae</taxon>
        <taxon>Acetobacter</taxon>
    </lineage>
</organism>
<evidence type="ECO:0000313" key="2">
    <source>
        <dbReference type="Proteomes" id="UP000317617"/>
    </source>
</evidence>
<proteinExistence type="predicted"/>
<evidence type="ECO:0000313" key="1">
    <source>
        <dbReference type="EMBL" id="GEB82722.1"/>
    </source>
</evidence>
<dbReference type="InterPro" id="IPR013078">
    <property type="entry name" value="His_Pase_superF_clade-1"/>
</dbReference>